<sequence>MFLLLQQKLLVLEGGFPSLNMQFCVTENTVEANSSRDLSFSITCTTSQRVKLGLLLLAHALNAGDDMVGLK</sequence>
<organism evidence="1 2">
    <name type="scientific">Papaver atlanticum</name>
    <dbReference type="NCBI Taxonomy" id="357466"/>
    <lineage>
        <taxon>Eukaryota</taxon>
        <taxon>Viridiplantae</taxon>
        <taxon>Streptophyta</taxon>
        <taxon>Embryophyta</taxon>
        <taxon>Tracheophyta</taxon>
        <taxon>Spermatophyta</taxon>
        <taxon>Magnoliopsida</taxon>
        <taxon>Ranunculales</taxon>
        <taxon>Papaveraceae</taxon>
        <taxon>Papaveroideae</taxon>
        <taxon>Papaver</taxon>
    </lineage>
</organism>
<dbReference type="EMBL" id="JAJJMB010010543">
    <property type="protein sequence ID" value="KAI3908034.1"/>
    <property type="molecule type" value="Genomic_DNA"/>
</dbReference>
<evidence type="ECO:0000313" key="1">
    <source>
        <dbReference type="EMBL" id="KAI3908034.1"/>
    </source>
</evidence>
<reference evidence="1" key="1">
    <citation type="submission" date="2022-04" db="EMBL/GenBank/DDBJ databases">
        <title>A functionally conserved STORR gene fusion in Papaver species that diverged 16.8 million years ago.</title>
        <authorList>
            <person name="Catania T."/>
        </authorList>
    </citation>
    <scope>NUCLEOTIDE SEQUENCE</scope>
    <source>
        <strain evidence="1">S-188037</strain>
    </source>
</reference>
<name>A0AAD4XFE0_9MAGN</name>
<protein>
    <submittedName>
        <fullName evidence="1">Uncharacterized protein</fullName>
    </submittedName>
</protein>
<keyword evidence="2" id="KW-1185">Reference proteome</keyword>
<dbReference type="AlphaFoldDB" id="A0AAD4XFE0"/>
<evidence type="ECO:0000313" key="2">
    <source>
        <dbReference type="Proteomes" id="UP001202328"/>
    </source>
</evidence>
<proteinExistence type="predicted"/>
<comment type="caution">
    <text evidence="1">The sequence shown here is derived from an EMBL/GenBank/DDBJ whole genome shotgun (WGS) entry which is preliminary data.</text>
</comment>
<gene>
    <name evidence="1" type="ORF">MKW98_003679</name>
</gene>
<accession>A0AAD4XFE0</accession>
<dbReference type="Proteomes" id="UP001202328">
    <property type="component" value="Unassembled WGS sequence"/>
</dbReference>